<evidence type="ECO:0000313" key="2">
    <source>
        <dbReference type="Proteomes" id="UP000230956"/>
    </source>
</evidence>
<accession>A0A2M7T836</accession>
<organism evidence="1 2">
    <name type="scientific">Candidatus Aquicultor secundus</name>
    <dbReference type="NCBI Taxonomy" id="1973895"/>
    <lineage>
        <taxon>Bacteria</taxon>
        <taxon>Bacillati</taxon>
        <taxon>Actinomycetota</taxon>
        <taxon>Candidatus Aquicultoria</taxon>
        <taxon>Candidatus Aquicultorales</taxon>
        <taxon>Candidatus Aquicultoraceae</taxon>
        <taxon>Candidatus Aquicultor</taxon>
    </lineage>
</organism>
<evidence type="ECO:0000313" key="1">
    <source>
        <dbReference type="EMBL" id="PIZ39166.1"/>
    </source>
</evidence>
<dbReference type="RefSeq" id="WP_286678618.1">
    <property type="nucleotide sequence ID" value="NZ_MNXI01000093.1"/>
</dbReference>
<proteinExistence type="predicted"/>
<sequence>MIIRRRLAILLAAIGTVAITSARGANLLNGRQLRKLHRKELSTTIGPVSLIQEDIFTAYSKEEIF</sequence>
<dbReference type="AlphaFoldDB" id="A0A2M7T836"/>
<protein>
    <submittedName>
        <fullName evidence="1">Uncharacterized protein</fullName>
    </submittedName>
</protein>
<reference evidence="2" key="1">
    <citation type="submission" date="2017-09" db="EMBL/GenBank/DDBJ databases">
        <title>Depth-based differentiation of microbial function through sediment-hosted aquifers and enrichment of novel symbionts in the deep terrestrial subsurface.</title>
        <authorList>
            <person name="Probst A.J."/>
            <person name="Ladd B."/>
            <person name="Jarett J.K."/>
            <person name="Geller-Mcgrath D.E."/>
            <person name="Sieber C.M.K."/>
            <person name="Emerson J.B."/>
            <person name="Anantharaman K."/>
            <person name="Thomas B.C."/>
            <person name="Malmstrom R."/>
            <person name="Stieglmeier M."/>
            <person name="Klingl A."/>
            <person name="Woyke T."/>
            <person name="Ryan C.M."/>
            <person name="Banfield J.F."/>
        </authorList>
    </citation>
    <scope>NUCLEOTIDE SEQUENCE [LARGE SCALE GENOMIC DNA]</scope>
</reference>
<dbReference type="Proteomes" id="UP000230956">
    <property type="component" value="Unassembled WGS sequence"/>
</dbReference>
<dbReference type="EMBL" id="PFNG01000128">
    <property type="protein sequence ID" value="PIZ39166.1"/>
    <property type="molecule type" value="Genomic_DNA"/>
</dbReference>
<comment type="caution">
    <text evidence="1">The sequence shown here is derived from an EMBL/GenBank/DDBJ whole genome shotgun (WGS) entry which is preliminary data.</text>
</comment>
<gene>
    <name evidence="1" type="ORF">COY37_05310</name>
</gene>
<name>A0A2M7T836_9ACTN</name>